<feature type="compositionally biased region" description="Acidic residues" evidence="1">
    <location>
        <begin position="28"/>
        <end position="45"/>
    </location>
</feature>
<protein>
    <submittedName>
        <fullName evidence="2">Uncharacterized protein</fullName>
    </submittedName>
</protein>
<dbReference type="Proteomes" id="UP000241890">
    <property type="component" value="Unassembled WGS sequence"/>
</dbReference>
<evidence type="ECO:0000313" key="2">
    <source>
        <dbReference type="EMBL" id="GBG32944.1"/>
    </source>
</evidence>
<dbReference type="AlphaFoldDB" id="A0A2R5GY92"/>
<keyword evidence="3" id="KW-1185">Reference proteome</keyword>
<dbReference type="EMBL" id="BEYU01000136">
    <property type="protein sequence ID" value="GBG32944.1"/>
    <property type="molecule type" value="Genomic_DNA"/>
</dbReference>
<dbReference type="InParanoid" id="A0A2R5GY92"/>
<evidence type="ECO:0000256" key="1">
    <source>
        <dbReference type="SAM" id="MobiDB-lite"/>
    </source>
</evidence>
<sequence>MAGPSREERAKFERAASLAREATQDVTLSEEDLADVDAEADTDADADVRHGEEDDHSSVADPNSEEGRKKLAAREAIKRACIRVGVTSFATAGLGLGAAATFTLGVAASSGITQIQYEMISELAQIHGHTLSTQNRNRVLQLLTGMSQASTQVANTAVQSASQQAVVALSERAAAHSNLLVSLVPYIGPAMAALSMTSMSMTSTYLIGRRAEIYFAEGEEALPSWADSARLLSGVDERKFARWLVEAFVIFKDKVWDALSRGPGAAWQAAARKVAAVRAFVTARLSFRAPAVDDEAEDGVEDMGVHDDADADDNQATQQH</sequence>
<feature type="compositionally biased region" description="Basic and acidic residues" evidence="1">
    <location>
        <begin position="46"/>
        <end position="58"/>
    </location>
</feature>
<feature type="region of interest" description="Disordered" evidence="1">
    <location>
        <begin position="1"/>
        <end position="71"/>
    </location>
</feature>
<feature type="compositionally biased region" description="Basic and acidic residues" evidence="1">
    <location>
        <begin position="1"/>
        <end position="14"/>
    </location>
</feature>
<feature type="region of interest" description="Disordered" evidence="1">
    <location>
        <begin position="293"/>
        <end position="320"/>
    </location>
</feature>
<comment type="caution">
    <text evidence="2">The sequence shown here is derived from an EMBL/GenBank/DDBJ whole genome shotgun (WGS) entry which is preliminary data.</text>
</comment>
<evidence type="ECO:0000313" key="3">
    <source>
        <dbReference type="Proteomes" id="UP000241890"/>
    </source>
</evidence>
<organism evidence="2 3">
    <name type="scientific">Hondaea fermentalgiana</name>
    <dbReference type="NCBI Taxonomy" id="2315210"/>
    <lineage>
        <taxon>Eukaryota</taxon>
        <taxon>Sar</taxon>
        <taxon>Stramenopiles</taxon>
        <taxon>Bigyra</taxon>
        <taxon>Labyrinthulomycetes</taxon>
        <taxon>Thraustochytrida</taxon>
        <taxon>Thraustochytriidae</taxon>
        <taxon>Hondaea</taxon>
    </lineage>
</organism>
<proteinExistence type="predicted"/>
<gene>
    <name evidence="2" type="ORF">FCC1311_091702</name>
</gene>
<accession>A0A2R5GY92</accession>
<name>A0A2R5GY92_9STRA</name>
<reference evidence="2 3" key="1">
    <citation type="submission" date="2017-12" db="EMBL/GenBank/DDBJ databases">
        <title>Sequencing, de novo assembly and annotation of complete genome of a new Thraustochytrid species, strain FCC1311.</title>
        <authorList>
            <person name="Sedici K."/>
            <person name="Godart F."/>
            <person name="Aiese Cigliano R."/>
            <person name="Sanseverino W."/>
            <person name="Barakat M."/>
            <person name="Ortet P."/>
            <person name="Marechal E."/>
            <person name="Cagnac O."/>
            <person name="Amato A."/>
        </authorList>
    </citation>
    <scope>NUCLEOTIDE SEQUENCE [LARGE SCALE GENOMIC DNA]</scope>
</reference>